<name>A0A9X2WTZ0_9GAMM</name>
<dbReference type="EMBL" id="JAMTCC010000010">
    <property type="protein sequence ID" value="MCT7945194.1"/>
    <property type="molecule type" value="Genomic_DNA"/>
</dbReference>
<proteinExistence type="predicted"/>
<comment type="caution">
    <text evidence="2">The sequence shown here is derived from an EMBL/GenBank/DDBJ whole genome shotgun (WGS) entry which is preliminary data.</text>
</comment>
<evidence type="ECO:0000256" key="1">
    <source>
        <dbReference type="SAM" id="Phobius"/>
    </source>
</evidence>
<sequence length="87" mass="10208">MDDAALELQKLDALLAKGKMYVILVFGVFFWGMLVSLMVALIHYFILGDPFWAELQRALYIYPISGILFGWFTWVQIHRKRDKLRAQ</sequence>
<keyword evidence="1" id="KW-1133">Transmembrane helix</keyword>
<dbReference type="RefSeq" id="WP_259505421.1">
    <property type="nucleotide sequence ID" value="NZ_JAMTCC010000010.1"/>
</dbReference>
<gene>
    <name evidence="2" type="ORF">NE536_07395</name>
</gene>
<evidence type="ECO:0000313" key="2">
    <source>
        <dbReference type="EMBL" id="MCT7945194.1"/>
    </source>
</evidence>
<organism evidence="2 3">
    <name type="scientific">Shewanella septentrionalis</name>
    <dbReference type="NCBI Taxonomy" id="2952223"/>
    <lineage>
        <taxon>Bacteria</taxon>
        <taxon>Pseudomonadati</taxon>
        <taxon>Pseudomonadota</taxon>
        <taxon>Gammaproteobacteria</taxon>
        <taxon>Alteromonadales</taxon>
        <taxon>Shewanellaceae</taxon>
        <taxon>Shewanella</taxon>
    </lineage>
</organism>
<keyword evidence="1" id="KW-0812">Transmembrane</keyword>
<dbReference type="Proteomes" id="UP001155604">
    <property type="component" value="Unassembled WGS sequence"/>
</dbReference>
<feature type="transmembrane region" description="Helical" evidence="1">
    <location>
        <begin position="21"/>
        <end position="47"/>
    </location>
</feature>
<dbReference type="AlphaFoldDB" id="A0A9X2WTZ0"/>
<accession>A0A9X2WTZ0</accession>
<evidence type="ECO:0000313" key="3">
    <source>
        <dbReference type="Proteomes" id="UP001155604"/>
    </source>
</evidence>
<protein>
    <submittedName>
        <fullName evidence="2">Uncharacterized protein</fullName>
    </submittedName>
</protein>
<reference evidence="2" key="1">
    <citation type="journal article" date="2023" name="Int. J. Syst. Evol. Microbiol.">
        <title>&lt;i&gt;Shewanella septentrionalis&lt;/i&gt; sp. nov. and &lt;i&gt;Shewanella holmiensis&lt;/i&gt; sp. nov., isolated from Baltic Sea water and sediments.</title>
        <authorList>
            <person name="Martin-Rodriguez A.J."/>
            <person name="Thorell K."/>
            <person name="Joffre E."/>
            <person name="Jensie-Markopoulos S."/>
            <person name="Moore E.R.B."/>
            <person name="Sjoling A."/>
        </authorList>
    </citation>
    <scope>NUCLEOTIDE SEQUENCE</scope>
    <source>
        <strain evidence="2">SP1W3</strain>
    </source>
</reference>
<keyword evidence="1" id="KW-0472">Membrane</keyword>
<keyword evidence="3" id="KW-1185">Reference proteome</keyword>
<feature type="transmembrane region" description="Helical" evidence="1">
    <location>
        <begin position="59"/>
        <end position="77"/>
    </location>
</feature>